<dbReference type="Pfam" id="PF08818">
    <property type="entry name" value="DUF1801"/>
    <property type="match status" value="1"/>
</dbReference>
<protein>
    <recommendedName>
        <fullName evidence="1">YdhG-like domain-containing protein</fullName>
    </recommendedName>
</protein>
<proteinExistence type="predicted"/>
<accession>A0ABN3UL28</accession>
<evidence type="ECO:0000313" key="3">
    <source>
        <dbReference type="Proteomes" id="UP001501842"/>
    </source>
</evidence>
<dbReference type="SUPFAM" id="SSF159888">
    <property type="entry name" value="YdhG-like"/>
    <property type="match status" value="1"/>
</dbReference>
<dbReference type="RefSeq" id="WP_344455062.1">
    <property type="nucleotide sequence ID" value="NZ_BAAATZ010000029.1"/>
</dbReference>
<feature type="domain" description="YdhG-like" evidence="1">
    <location>
        <begin position="18"/>
        <end position="110"/>
    </location>
</feature>
<organism evidence="2 3">
    <name type="scientific">Actinocorallia aurantiaca</name>
    <dbReference type="NCBI Taxonomy" id="46204"/>
    <lineage>
        <taxon>Bacteria</taxon>
        <taxon>Bacillati</taxon>
        <taxon>Actinomycetota</taxon>
        <taxon>Actinomycetes</taxon>
        <taxon>Streptosporangiales</taxon>
        <taxon>Thermomonosporaceae</taxon>
        <taxon>Actinocorallia</taxon>
    </lineage>
</organism>
<dbReference type="Gene3D" id="3.90.1150.200">
    <property type="match status" value="1"/>
</dbReference>
<dbReference type="EMBL" id="BAAATZ010000029">
    <property type="protein sequence ID" value="GAA2734935.1"/>
    <property type="molecule type" value="Genomic_DNA"/>
</dbReference>
<name>A0ABN3UL28_9ACTN</name>
<evidence type="ECO:0000313" key="2">
    <source>
        <dbReference type="EMBL" id="GAA2734935.1"/>
    </source>
</evidence>
<gene>
    <name evidence="2" type="ORF">GCM10010439_58470</name>
</gene>
<evidence type="ECO:0000259" key="1">
    <source>
        <dbReference type="Pfam" id="PF08818"/>
    </source>
</evidence>
<sequence>MSEPAIDEYVVTRVAPVHRPTVAALRELMRQHAPEAREVIAYGSPAWRGKKILAIISASKTHITFAFDRGAEFADAHGLLEGVGKTTRHIKIKKPEDIDCDALGDYIRQAAELDRQ</sequence>
<comment type="caution">
    <text evidence="2">The sequence shown here is derived from an EMBL/GenBank/DDBJ whole genome shotgun (WGS) entry which is preliminary data.</text>
</comment>
<keyword evidence="3" id="KW-1185">Reference proteome</keyword>
<reference evidence="2 3" key="1">
    <citation type="journal article" date="2019" name="Int. J. Syst. Evol. Microbiol.">
        <title>The Global Catalogue of Microorganisms (GCM) 10K type strain sequencing project: providing services to taxonomists for standard genome sequencing and annotation.</title>
        <authorList>
            <consortium name="The Broad Institute Genomics Platform"/>
            <consortium name="The Broad Institute Genome Sequencing Center for Infectious Disease"/>
            <person name="Wu L."/>
            <person name="Ma J."/>
        </authorList>
    </citation>
    <scope>NUCLEOTIDE SEQUENCE [LARGE SCALE GENOMIC DNA]</scope>
    <source>
        <strain evidence="2 3">JCM 8201</strain>
    </source>
</reference>
<dbReference type="InterPro" id="IPR014922">
    <property type="entry name" value="YdhG-like"/>
</dbReference>
<dbReference type="Proteomes" id="UP001501842">
    <property type="component" value="Unassembled WGS sequence"/>
</dbReference>